<evidence type="ECO:0000313" key="3">
    <source>
        <dbReference type="Proteomes" id="UP000045706"/>
    </source>
</evidence>
<evidence type="ECO:0000313" key="2">
    <source>
        <dbReference type="EMBL" id="CRK45737.1"/>
    </source>
</evidence>
<proteinExistence type="predicted"/>
<evidence type="ECO:0000256" key="1">
    <source>
        <dbReference type="SAM" id="MobiDB-lite"/>
    </source>
</evidence>
<dbReference type="EMBL" id="CVQI01035050">
    <property type="protein sequence ID" value="CRK45737.1"/>
    <property type="molecule type" value="Genomic_DNA"/>
</dbReference>
<dbReference type="Proteomes" id="UP000045706">
    <property type="component" value="Unassembled WGS sequence"/>
</dbReference>
<accession>A0A0G4NH01</accession>
<feature type="compositionally biased region" description="Polar residues" evidence="1">
    <location>
        <begin position="30"/>
        <end position="54"/>
    </location>
</feature>
<gene>
    <name evidence="2" type="ORF">BN1723_001080</name>
</gene>
<protein>
    <submittedName>
        <fullName evidence="2">Uncharacterized protein</fullName>
    </submittedName>
</protein>
<name>A0A0G4NH01_VERLO</name>
<dbReference type="AlphaFoldDB" id="A0A0G4NH01"/>
<sequence length="294" mass="32840">MYTHAAGLASNLPSTLDIDIDQARCRPISTRPQTKPLSSKPQHTNQARLSNKPNHSFCLLAQRSADRRSHPCDPSTIPQFHPLEPLVRYFYPPRQPIRLDRLLPARLQQQPLPDTAPQRTYYCHIKKARRRLFGFGAATTQSEPPKTRTRSTTRACRQPCPISPRFDIRPTARPASTLASVPLPPSVPVTRFTSLALVDSSLVYSSSLASCHERQFCTFATSPQAASQRESPFLVHPASSRSPSVVVAHHVRPALSAFLHRHLRRPTSTSILELTRCLYSSLNRIGSRIAPARP</sequence>
<reference evidence="3" key="1">
    <citation type="submission" date="2015-05" db="EMBL/GenBank/DDBJ databases">
        <authorList>
            <person name="Fogelqvist Johan"/>
        </authorList>
    </citation>
    <scope>NUCLEOTIDE SEQUENCE [LARGE SCALE GENOMIC DNA]</scope>
</reference>
<feature type="region of interest" description="Disordered" evidence="1">
    <location>
        <begin position="29"/>
        <end position="54"/>
    </location>
</feature>
<organism evidence="2 3">
    <name type="scientific">Verticillium longisporum</name>
    <name type="common">Verticillium dahliae var. longisporum</name>
    <dbReference type="NCBI Taxonomy" id="100787"/>
    <lineage>
        <taxon>Eukaryota</taxon>
        <taxon>Fungi</taxon>
        <taxon>Dikarya</taxon>
        <taxon>Ascomycota</taxon>
        <taxon>Pezizomycotina</taxon>
        <taxon>Sordariomycetes</taxon>
        <taxon>Hypocreomycetidae</taxon>
        <taxon>Glomerellales</taxon>
        <taxon>Plectosphaerellaceae</taxon>
        <taxon>Verticillium</taxon>
    </lineage>
</organism>